<feature type="transmembrane region" description="Helical" evidence="1">
    <location>
        <begin position="29"/>
        <end position="47"/>
    </location>
</feature>
<organism evidence="2 3">
    <name type="scientific">Bacteroides uniformis</name>
    <dbReference type="NCBI Taxonomy" id="820"/>
    <lineage>
        <taxon>Bacteria</taxon>
        <taxon>Pseudomonadati</taxon>
        <taxon>Bacteroidota</taxon>
        <taxon>Bacteroidia</taxon>
        <taxon>Bacteroidales</taxon>
        <taxon>Bacteroidaceae</taxon>
        <taxon>Bacteroides</taxon>
    </lineage>
</organism>
<dbReference type="EMBL" id="NFHS01000004">
    <property type="protein sequence ID" value="OUN54615.1"/>
    <property type="molecule type" value="Genomic_DNA"/>
</dbReference>
<dbReference type="Proteomes" id="UP000196329">
    <property type="component" value="Unassembled WGS sequence"/>
</dbReference>
<accession>A0A1Y3V255</accession>
<feature type="transmembrane region" description="Helical" evidence="1">
    <location>
        <begin position="59"/>
        <end position="78"/>
    </location>
</feature>
<dbReference type="RefSeq" id="WP_087332638.1">
    <property type="nucleotide sequence ID" value="NZ_BQNL01000001.1"/>
</dbReference>
<evidence type="ECO:0000313" key="3">
    <source>
        <dbReference type="Proteomes" id="UP000196329"/>
    </source>
</evidence>
<gene>
    <name evidence="2" type="ORF">B5G17_08745</name>
</gene>
<feature type="transmembrane region" description="Helical" evidence="1">
    <location>
        <begin position="399"/>
        <end position="417"/>
    </location>
</feature>
<keyword evidence="1" id="KW-1133">Transmembrane helix</keyword>
<feature type="transmembrane region" description="Helical" evidence="1">
    <location>
        <begin position="6"/>
        <end position="22"/>
    </location>
</feature>
<name>A0A1Y3V255_BACUN</name>
<feature type="transmembrane region" description="Helical" evidence="1">
    <location>
        <begin position="205"/>
        <end position="223"/>
    </location>
</feature>
<evidence type="ECO:0008006" key="4">
    <source>
        <dbReference type="Google" id="ProtNLM"/>
    </source>
</evidence>
<dbReference type="NCBIfam" id="TIGR04370">
    <property type="entry name" value="glyco_rpt_poly"/>
    <property type="match status" value="1"/>
</dbReference>
<feature type="transmembrane region" description="Helical" evidence="1">
    <location>
        <begin position="343"/>
        <end position="362"/>
    </location>
</feature>
<sequence length="435" mass="50505">MQLVILYSILCIIIFLVSVFLFKCKASFCYILSVWTFSSIFSVIFYIESQKYNNITLMPYIFFVLCLAISCIPFNCFNDKTTVIEIKNKMIFEKVITFFCIISILPFIENFIHILNTYNFDNSSQLADIYAEKMSGDLDKTKVINWYSPIGKICNSINLKFQYCSMFLLFLYISTRNINKYKLTALIIGCINPVLYTLSLSGRSAVVFTSLNAVLSFFLLRNYIQDREILKKITVFSLIIFSSFILLFAIMTIARYSTNEGAQSVSILGWISLYAGEGTLNFNEYMWHTKAYTEGDNCFAFFKDAIGLDTFVDLFKRRNYWGAKTGISPSIFYTFIGDIFSDFGFLTIPFILTISFILIRRIYRKRIVSSNHLYWLYVWGMLCITGFTCYTYKVYSASLDLLCGLIILYLINSPLGINSRKNRIPLYPYNDRKRN</sequence>
<proteinExistence type="predicted"/>
<keyword evidence="1" id="KW-0472">Membrane</keyword>
<feature type="transmembrane region" description="Helical" evidence="1">
    <location>
        <begin position="90"/>
        <end position="108"/>
    </location>
</feature>
<feature type="transmembrane region" description="Helical" evidence="1">
    <location>
        <begin position="235"/>
        <end position="256"/>
    </location>
</feature>
<feature type="transmembrane region" description="Helical" evidence="1">
    <location>
        <begin position="374"/>
        <end position="393"/>
    </location>
</feature>
<dbReference type="AlphaFoldDB" id="A0A1Y3V255"/>
<evidence type="ECO:0000256" key="1">
    <source>
        <dbReference type="SAM" id="Phobius"/>
    </source>
</evidence>
<protein>
    <recommendedName>
        <fullName evidence="4">Oligosaccharide repeat unit polymerase</fullName>
    </recommendedName>
</protein>
<reference evidence="3" key="1">
    <citation type="submission" date="2017-04" db="EMBL/GenBank/DDBJ databases">
        <title>Function of individual gut microbiota members based on whole genome sequencing of pure cultures obtained from chicken caecum.</title>
        <authorList>
            <person name="Medvecky M."/>
            <person name="Cejkova D."/>
            <person name="Polansky O."/>
            <person name="Karasova D."/>
            <person name="Kubasova T."/>
            <person name="Cizek A."/>
            <person name="Rychlik I."/>
        </authorList>
    </citation>
    <scope>NUCLEOTIDE SEQUENCE [LARGE SCALE GENOMIC DNA]</scope>
    <source>
        <strain evidence="3">An67</strain>
    </source>
</reference>
<comment type="caution">
    <text evidence="2">The sequence shown here is derived from an EMBL/GenBank/DDBJ whole genome shotgun (WGS) entry which is preliminary data.</text>
</comment>
<evidence type="ECO:0000313" key="2">
    <source>
        <dbReference type="EMBL" id="OUN54615.1"/>
    </source>
</evidence>
<keyword evidence="1" id="KW-0812">Transmembrane</keyword>